<evidence type="ECO:0000256" key="1">
    <source>
        <dbReference type="ARBA" id="ARBA00022884"/>
    </source>
</evidence>
<dbReference type="SMART" id="SM00360">
    <property type="entry name" value="RRM"/>
    <property type="match status" value="2"/>
</dbReference>
<dbReference type="InterPro" id="IPR035979">
    <property type="entry name" value="RBD_domain_sf"/>
</dbReference>
<dbReference type="PROSITE" id="PS50102">
    <property type="entry name" value="RRM"/>
    <property type="match status" value="2"/>
</dbReference>
<feature type="domain" description="RRM" evidence="4">
    <location>
        <begin position="130"/>
        <end position="203"/>
    </location>
</feature>
<feature type="compositionally biased region" description="Basic and acidic residues" evidence="3">
    <location>
        <begin position="391"/>
        <end position="405"/>
    </location>
</feature>
<accession>A0A2N1J918</accession>
<evidence type="ECO:0000259" key="4">
    <source>
        <dbReference type="PROSITE" id="PS50102"/>
    </source>
</evidence>
<evidence type="ECO:0000256" key="2">
    <source>
        <dbReference type="PROSITE-ProRule" id="PRU00176"/>
    </source>
</evidence>
<dbReference type="Gene3D" id="3.30.70.330">
    <property type="match status" value="2"/>
</dbReference>
<name>A0A2N1J918_9BASI</name>
<feature type="compositionally biased region" description="Gly residues" evidence="3">
    <location>
        <begin position="91"/>
        <end position="101"/>
    </location>
</feature>
<dbReference type="SUPFAM" id="SSF54928">
    <property type="entry name" value="RNA-binding domain, RBD"/>
    <property type="match status" value="1"/>
</dbReference>
<dbReference type="Pfam" id="PF00076">
    <property type="entry name" value="RRM_1"/>
    <property type="match status" value="2"/>
</dbReference>
<feature type="region of interest" description="Disordered" evidence="3">
    <location>
        <begin position="365"/>
        <end position="427"/>
    </location>
</feature>
<dbReference type="InterPro" id="IPR012677">
    <property type="entry name" value="Nucleotide-bd_a/b_plait_sf"/>
</dbReference>
<evidence type="ECO:0000313" key="6">
    <source>
        <dbReference type="Proteomes" id="UP000232875"/>
    </source>
</evidence>
<dbReference type="InterPro" id="IPR000504">
    <property type="entry name" value="RRM_dom"/>
</dbReference>
<sequence>MQYAAPAPNGVSFMPPWAGMPMMPGVPEHRPYNPMYSSDAFHPQAPMYGGMPMPWSFPPYGGASPAQPYSPVPAVHSPQTFAHEERRGKGYGRGGRGGRGNGRVPRNRPAKSVYQPDPNAERPEDSKPCRTLFVRNIAFEVGSHEFRSEFASFGEIKTWFDLIHRRGLLFVTYFDIRAAEKAKTTMHRRSFFGRTIDVHYSLPKEEDQQQHCDREKNQGTLFLLVRDAQEPIADDALRAHFGQFGDIRDMRKYKNQDHTQFVEYWDSRACIAANDALNNTDFFGGKLQLKFAWDLTTVALVTDAKNRNEAKAAAEACARHSEMDTAAQPWVRLPAQGHDAIPAPSEDRLEQAQKVQQLLASLHTHPPTAEHDPERAAHMAQDEPACFSPDSPKHAKDAQVQRETQDAQSALADSLAPLEIPAETPVS</sequence>
<feature type="region of interest" description="Disordered" evidence="3">
    <location>
        <begin position="81"/>
        <end position="127"/>
    </location>
</feature>
<feature type="domain" description="RRM" evidence="4">
    <location>
        <begin position="221"/>
        <end position="294"/>
    </location>
</feature>
<protein>
    <recommendedName>
        <fullName evidence="4">RRM domain-containing protein</fullName>
    </recommendedName>
</protein>
<keyword evidence="6" id="KW-1185">Reference proteome</keyword>
<evidence type="ECO:0000256" key="3">
    <source>
        <dbReference type="SAM" id="MobiDB-lite"/>
    </source>
</evidence>
<organism evidence="5 6">
    <name type="scientific">Malassezia vespertilionis</name>
    <dbReference type="NCBI Taxonomy" id="2020962"/>
    <lineage>
        <taxon>Eukaryota</taxon>
        <taxon>Fungi</taxon>
        <taxon>Dikarya</taxon>
        <taxon>Basidiomycota</taxon>
        <taxon>Ustilaginomycotina</taxon>
        <taxon>Malasseziomycetes</taxon>
        <taxon>Malasseziales</taxon>
        <taxon>Malasseziaceae</taxon>
        <taxon>Malassezia</taxon>
    </lineage>
</organism>
<dbReference type="AlphaFoldDB" id="A0A2N1J918"/>
<dbReference type="GO" id="GO:0003723">
    <property type="term" value="F:RNA binding"/>
    <property type="evidence" value="ECO:0007669"/>
    <property type="project" value="UniProtKB-UniRule"/>
</dbReference>
<dbReference type="EMBL" id="KZ454992">
    <property type="protein sequence ID" value="PKI83026.1"/>
    <property type="molecule type" value="Genomic_DNA"/>
</dbReference>
<dbReference type="PANTHER" id="PTHR23189">
    <property type="entry name" value="RNA RECOGNITION MOTIF-CONTAINING"/>
    <property type="match status" value="1"/>
</dbReference>
<gene>
    <name evidence="5" type="ORF">MVES_003011</name>
</gene>
<dbReference type="CDD" id="cd12276">
    <property type="entry name" value="RRM2_MEI2_EAR1_like"/>
    <property type="match status" value="1"/>
</dbReference>
<reference evidence="5 6" key="1">
    <citation type="submission" date="2017-10" db="EMBL/GenBank/DDBJ databases">
        <title>A novel species of cold-tolerant Malassezia isolated from bats.</title>
        <authorList>
            <person name="Lorch J.M."/>
            <person name="Palmer J.M."/>
            <person name="Vanderwolf K.J."/>
            <person name="Schmidt K.Z."/>
            <person name="Verant M.L."/>
            <person name="Weller T.J."/>
            <person name="Blehert D.S."/>
        </authorList>
    </citation>
    <scope>NUCLEOTIDE SEQUENCE [LARGE SCALE GENOMIC DNA]</scope>
    <source>
        <strain evidence="5 6">NWHC:44797-103</strain>
    </source>
</reference>
<dbReference type="Proteomes" id="UP000232875">
    <property type="component" value="Unassembled WGS sequence"/>
</dbReference>
<dbReference type="OrthoDB" id="439808at2759"/>
<keyword evidence="1 2" id="KW-0694">RNA-binding</keyword>
<evidence type="ECO:0000313" key="5">
    <source>
        <dbReference type="EMBL" id="PKI83026.1"/>
    </source>
</evidence>
<feature type="compositionally biased region" description="Basic and acidic residues" evidence="3">
    <location>
        <begin position="368"/>
        <end position="381"/>
    </location>
</feature>
<proteinExistence type="predicted"/>